<evidence type="ECO:0000256" key="16">
    <source>
        <dbReference type="PIRNR" id="PIRNR018269"/>
    </source>
</evidence>
<name>A0A7R9ADV0_9CRUS</name>
<dbReference type="OrthoDB" id="10260889at2759"/>
<comment type="pathway">
    <text evidence="3 16 17">Phospholipid metabolism; CDP-diacylglycerol biosynthesis; CDP-diacylglycerol from sn-glycerol 3-phosphate: step 3/3.</text>
</comment>
<dbReference type="GO" id="GO:0004605">
    <property type="term" value="F:phosphatidate cytidylyltransferase activity"/>
    <property type="evidence" value="ECO:0007669"/>
    <property type="project" value="UniProtKB-UniRule"/>
</dbReference>
<dbReference type="GO" id="GO:0005789">
    <property type="term" value="C:endoplasmic reticulum membrane"/>
    <property type="evidence" value="ECO:0007669"/>
    <property type="project" value="TreeGrafter"/>
</dbReference>
<dbReference type="GO" id="GO:0016024">
    <property type="term" value="P:CDP-diacylglycerol biosynthetic process"/>
    <property type="evidence" value="ECO:0007669"/>
    <property type="project" value="UniProtKB-UniRule"/>
</dbReference>
<accession>A0A7R9ADV0</accession>
<feature type="transmembrane region" description="Helical" evidence="16">
    <location>
        <begin position="276"/>
        <end position="298"/>
    </location>
</feature>
<evidence type="ECO:0000256" key="17">
    <source>
        <dbReference type="RuleBase" id="RU003938"/>
    </source>
</evidence>
<dbReference type="AlphaFoldDB" id="A0A7R9ADV0"/>
<protein>
    <recommendedName>
        <fullName evidence="6 16">Phosphatidate cytidylyltransferase</fullName>
        <ecNumber evidence="6 16">2.7.7.41</ecNumber>
    </recommendedName>
</protein>
<evidence type="ECO:0000256" key="5">
    <source>
        <dbReference type="ARBA" id="ARBA00010185"/>
    </source>
</evidence>
<evidence type="ECO:0000256" key="2">
    <source>
        <dbReference type="ARBA" id="ARBA00004141"/>
    </source>
</evidence>
<evidence type="ECO:0000256" key="10">
    <source>
        <dbReference type="ARBA" id="ARBA00022695"/>
    </source>
</evidence>
<dbReference type="UniPathway" id="UPA00557">
    <property type="reaction ID" value="UER00614"/>
</dbReference>
<dbReference type="EMBL" id="CAJPEV010004372">
    <property type="protein sequence ID" value="CAG0901676.1"/>
    <property type="molecule type" value="Genomic_DNA"/>
</dbReference>
<evidence type="ECO:0000256" key="3">
    <source>
        <dbReference type="ARBA" id="ARBA00005119"/>
    </source>
</evidence>
<comment type="catalytic activity">
    <reaction evidence="1 16 17">
        <text>a 1,2-diacyl-sn-glycero-3-phosphate + CTP + H(+) = a CDP-1,2-diacyl-sn-glycerol + diphosphate</text>
        <dbReference type="Rhea" id="RHEA:16229"/>
        <dbReference type="ChEBI" id="CHEBI:15378"/>
        <dbReference type="ChEBI" id="CHEBI:33019"/>
        <dbReference type="ChEBI" id="CHEBI:37563"/>
        <dbReference type="ChEBI" id="CHEBI:58332"/>
        <dbReference type="ChEBI" id="CHEBI:58608"/>
        <dbReference type="EC" id="2.7.7.41"/>
    </reaction>
</comment>
<feature type="transmembrane region" description="Helical" evidence="16">
    <location>
        <begin position="60"/>
        <end position="78"/>
    </location>
</feature>
<sequence>MAKLSDPLHLHLVDDWGLLLPDLHGSPCSHDNHPDGSSEVLHGDHQHRVRYAVYRVHGLPWFRSISWYFLIASNYFFYGESLVDYFGVLVNKTELLHALVTYHRFISFSLYIVGFCWFVLSLVKKYYMRQFFLFAWTHIALLICVTQSYLIIQNVFEGLIWFVIPVSMIICNDIWAYMFGFFFGKTPLIKLSPKKTWEGFIGGGVATIIFGCLAAHFLGRYQFFVCPIQYSEEMEKMILECEPSRLFQLTEYQFPGFLRSICSILGLRKSVYLYPFMWHSISLSMFASIIGPFGGFFASGFKRAFRIKDFGDVIPGHGGILDRFDCQFLMATFVNVYISSFIRAPSPQKLLHEVSASPEKLAIHILKLKPEDQLTLFSSFQGLLMQRGLLPPLP</sequence>
<evidence type="ECO:0000256" key="15">
    <source>
        <dbReference type="ARBA" id="ARBA00023264"/>
    </source>
</evidence>
<feature type="transmembrane region" description="Helical" evidence="16">
    <location>
        <begin position="132"/>
        <end position="152"/>
    </location>
</feature>
<comment type="similarity">
    <text evidence="5 16 17">Belongs to the CDS family.</text>
</comment>
<dbReference type="PANTHER" id="PTHR13773:SF8">
    <property type="entry name" value="PHOSPHATIDATE CYTIDYLYLTRANSFERASE, PHOTORECEPTOR-SPECIFIC"/>
    <property type="match status" value="1"/>
</dbReference>
<keyword evidence="8 16" id="KW-0808">Transferase</keyword>
<evidence type="ECO:0000256" key="4">
    <source>
        <dbReference type="ARBA" id="ARBA00005189"/>
    </source>
</evidence>
<keyword evidence="9 16" id="KW-0812">Transmembrane</keyword>
<proteinExistence type="inferred from homology"/>
<organism evidence="18">
    <name type="scientific">Darwinula stevensoni</name>
    <dbReference type="NCBI Taxonomy" id="69355"/>
    <lineage>
        <taxon>Eukaryota</taxon>
        <taxon>Metazoa</taxon>
        <taxon>Ecdysozoa</taxon>
        <taxon>Arthropoda</taxon>
        <taxon>Crustacea</taxon>
        <taxon>Oligostraca</taxon>
        <taxon>Ostracoda</taxon>
        <taxon>Podocopa</taxon>
        <taxon>Podocopida</taxon>
        <taxon>Darwinulocopina</taxon>
        <taxon>Darwinuloidea</taxon>
        <taxon>Darwinulidae</taxon>
        <taxon>Darwinula</taxon>
    </lineage>
</organism>
<evidence type="ECO:0000256" key="8">
    <source>
        <dbReference type="ARBA" id="ARBA00022679"/>
    </source>
</evidence>
<evidence type="ECO:0000256" key="1">
    <source>
        <dbReference type="ARBA" id="ARBA00001698"/>
    </source>
</evidence>
<feature type="transmembrane region" description="Helical" evidence="16">
    <location>
        <begin position="196"/>
        <end position="218"/>
    </location>
</feature>
<feature type="transmembrane region" description="Helical" evidence="16">
    <location>
        <begin position="98"/>
        <end position="120"/>
    </location>
</feature>
<dbReference type="InterPro" id="IPR000374">
    <property type="entry name" value="PC_trans"/>
</dbReference>
<keyword evidence="19" id="KW-1185">Reference proteome</keyword>
<keyword evidence="12 16" id="KW-0443">Lipid metabolism</keyword>
<dbReference type="EMBL" id="LR903889">
    <property type="protein sequence ID" value="CAD7252384.1"/>
    <property type="molecule type" value="Genomic_DNA"/>
</dbReference>
<dbReference type="InterPro" id="IPR016720">
    <property type="entry name" value="PC_Trfase_euk"/>
</dbReference>
<keyword evidence="15 16" id="KW-1208">Phospholipid metabolism</keyword>
<evidence type="ECO:0000256" key="7">
    <source>
        <dbReference type="ARBA" id="ARBA00022516"/>
    </source>
</evidence>
<evidence type="ECO:0000256" key="9">
    <source>
        <dbReference type="ARBA" id="ARBA00022692"/>
    </source>
</evidence>
<reference evidence="18" key="1">
    <citation type="submission" date="2020-11" db="EMBL/GenBank/DDBJ databases">
        <authorList>
            <person name="Tran Van P."/>
        </authorList>
    </citation>
    <scope>NUCLEOTIDE SEQUENCE</scope>
</reference>
<evidence type="ECO:0000313" key="19">
    <source>
        <dbReference type="Proteomes" id="UP000677054"/>
    </source>
</evidence>
<keyword evidence="7 16" id="KW-0444">Lipid biosynthesis</keyword>
<comment type="pathway">
    <text evidence="4">Lipid metabolism.</text>
</comment>
<gene>
    <name evidence="18" type="ORF">DSTB1V02_LOCUS12142</name>
</gene>
<keyword evidence="13 16" id="KW-0472">Membrane</keyword>
<evidence type="ECO:0000256" key="14">
    <source>
        <dbReference type="ARBA" id="ARBA00023209"/>
    </source>
</evidence>
<dbReference type="EC" id="2.7.7.41" evidence="6 16"/>
<evidence type="ECO:0000256" key="6">
    <source>
        <dbReference type="ARBA" id="ARBA00012487"/>
    </source>
</evidence>
<keyword evidence="11 16" id="KW-1133">Transmembrane helix</keyword>
<dbReference type="PANTHER" id="PTHR13773">
    <property type="entry name" value="PHOSPHATIDATE CYTIDYLYLTRANSFERASE"/>
    <property type="match status" value="1"/>
</dbReference>
<dbReference type="PIRSF" id="PIRSF018269">
    <property type="entry name" value="PC_trans_euk"/>
    <property type="match status" value="1"/>
</dbReference>
<keyword evidence="14 16" id="KW-0594">Phospholipid biosynthesis</keyword>
<evidence type="ECO:0000256" key="13">
    <source>
        <dbReference type="ARBA" id="ARBA00023136"/>
    </source>
</evidence>
<comment type="subcellular location">
    <subcellularLocation>
        <location evidence="2">Membrane</location>
        <topology evidence="2">Multi-pass membrane protein</topology>
    </subcellularLocation>
</comment>
<feature type="transmembrane region" description="Helical" evidence="16">
    <location>
        <begin position="158"/>
        <end position="184"/>
    </location>
</feature>
<dbReference type="PROSITE" id="PS01315">
    <property type="entry name" value="CDS"/>
    <property type="match status" value="1"/>
</dbReference>
<dbReference type="Pfam" id="PF01148">
    <property type="entry name" value="CTP_transf_1"/>
    <property type="match status" value="1"/>
</dbReference>
<evidence type="ECO:0000313" key="18">
    <source>
        <dbReference type="EMBL" id="CAD7252384.1"/>
    </source>
</evidence>
<dbReference type="Proteomes" id="UP000677054">
    <property type="component" value="Unassembled WGS sequence"/>
</dbReference>
<keyword evidence="10 16" id="KW-0548">Nucleotidyltransferase</keyword>
<evidence type="ECO:0000256" key="12">
    <source>
        <dbReference type="ARBA" id="ARBA00023098"/>
    </source>
</evidence>
<evidence type="ECO:0000256" key="11">
    <source>
        <dbReference type="ARBA" id="ARBA00022989"/>
    </source>
</evidence>